<dbReference type="InterPro" id="IPR018101">
    <property type="entry name" value="Transl_elong_Ts_CS"/>
</dbReference>
<evidence type="ECO:0000256" key="5">
    <source>
        <dbReference type="HAMAP-Rule" id="MF_00050"/>
    </source>
</evidence>
<dbReference type="Pfam" id="PF00889">
    <property type="entry name" value="EF_TS"/>
    <property type="match status" value="1"/>
</dbReference>
<dbReference type="InterPro" id="IPR014039">
    <property type="entry name" value="Transl_elong_EFTs/EF1B_dimer"/>
</dbReference>
<dbReference type="PROSITE" id="PS01126">
    <property type="entry name" value="EF_TS_1"/>
    <property type="match status" value="1"/>
</dbReference>
<evidence type="ECO:0000256" key="3">
    <source>
        <dbReference type="ARBA" id="ARBA00022768"/>
    </source>
</evidence>
<evidence type="ECO:0000256" key="4">
    <source>
        <dbReference type="ARBA" id="ARBA00022917"/>
    </source>
</evidence>
<dbReference type="Gene3D" id="3.30.479.20">
    <property type="entry name" value="Elongation factor Ts, dimerisation domain"/>
    <property type="match status" value="1"/>
</dbReference>
<dbReference type="PANTHER" id="PTHR11741:SF0">
    <property type="entry name" value="ELONGATION FACTOR TS, MITOCHONDRIAL"/>
    <property type="match status" value="1"/>
</dbReference>
<evidence type="ECO:0000313" key="7">
    <source>
        <dbReference type="EMBL" id="AOS43545.1"/>
    </source>
</evidence>
<dbReference type="InterPro" id="IPR036402">
    <property type="entry name" value="EF-Ts_dimer_sf"/>
</dbReference>
<dbReference type="RefSeq" id="WP_069960883.1">
    <property type="nucleotide sequence ID" value="NZ_CP016094.1"/>
</dbReference>
<comment type="similarity">
    <text evidence="1 5">Belongs to the EF-Ts family.</text>
</comment>
<dbReference type="InterPro" id="IPR009060">
    <property type="entry name" value="UBA-like_sf"/>
</dbReference>
<comment type="subcellular location">
    <subcellularLocation>
        <location evidence="5">Cytoplasm</location>
    </subcellularLocation>
</comment>
<evidence type="ECO:0000256" key="1">
    <source>
        <dbReference type="ARBA" id="ARBA00005532"/>
    </source>
</evidence>
<dbReference type="Proteomes" id="UP000095228">
    <property type="component" value="Chromosome"/>
</dbReference>
<dbReference type="GO" id="GO:0003746">
    <property type="term" value="F:translation elongation factor activity"/>
    <property type="evidence" value="ECO:0007669"/>
    <property type="project" value="UniProtKB-UniRule"/>
</dbReference>
<dbReference type="KEGG" id="obg:Verru16b_00591"/>
<comment type="function">
    <text evidence="5">Associates with the EF-Tu.GDP complex and induces the exchange of GDP to GTP. It remains bound to the aminoacyl-tRNA.EF-Tu.GTP complex up to the GTP hydrolysis stage on the ribosome.</text>
</comment>
<dbReference type="GO" id="GO:0005737">
    <property type="term" value="C:cytoplasm"/>
    <property type="evidence" value="ECO:0007669"/>
    <property type="project" value="UniProtKB-SubCell"/>
</dbReference>
<organism evidence="7 8">
    <name type="scientific">Lacunisphaera limnophila</name>
    <dbReference type="NCBI Taxonomy" id="1838286"/>
    <lineage>
        <taxon>Bacteria</taxon>
        <taxon>Pseudomonadati</taxon>
        <taxon>Verrucomicrobiota</taxon>
        <taxon>Opitutia</taxon>
        <taxon>Opitutales</taxon>
        <taxon>Opitutaceae</taxon>
        <taxon>Lacunisphaera</taxon>
    </lineage>
</organism>
<proteinExistence type="inferred from homology"/>
<accession>A0A1D8ARM3</accession>
<dbReference type="SUPFAM" id="SSF54713">
    <property type="entry name" value="Elongation factor Ts (EF-Ts), dimerisation domain"/>
    <property type="match status" value="1"/>
</dbReference>
<dbReference type="FunFam" id="1.10.286.20:FF:000001">
    <property type="entry name" value="Elongation factor Ts"/>
    <property type="match status" value="1"/>
</dbReference>
<protein>
    <recommendedName>
        <fullName evidence="2 5">Elongation factor Ts</fullName>
        <shortName evidence="5">EF-Ts</shortName>
    </recommendedName>
</protein>
<keyword evidence="8" id="KW-1185">Reference proteome</keyword>
<dbReference type="OrthoDB" id="9808348at2"/>
<dbReference type="CDD" id="cd14275">
    <property type="entry name" value="UBA_EF-Ts"/>
    <property type="match status" value="1"/>
</dbReference>
<reference evidence="7 8" key="1">
    <citation type="submission" date="2016-06" db="EMBL/GenBank/DDBJ databases">
        <title>Three novel species with peptidoglycan cell walls form the new genus Lacunisphaera gen. nov. in the family Opitutaceae of the verrucomicrobial subdivision 4.</title>
        <authorList>
            <person name="Rast P."/>
            <person name="Gloeckner I."/>
            <person name="Jogler M."/>
            <person name="Boedeker C."/>
            <person name="Jeske O."/>
            <person name="Wiegand S."/>
            <person name="Reinhardt R."/>
            <person name="Schumann P."/>
            <person name="Rohde M."/>
            <person name="Spring S."/>
            <person name="Gloeckner F.O."/>
            <person name="Jogler C."/>
        </authorList>
    </citation>
    <scope>NUCLEOTIDE SEQUENCE [LARGE SCALE GENOMIC DNA]</scope>
    <source>
        <strain evidence="7 8">IG16b</strain>
    </source>
</reference>
<feature type="region of interest" description="Involved in Mg(2+) ion dislocation from EF-Tu" evidence="5">
    <location>
        <begin position="82"/>
        <end position="85"/>
    </location>
</feature>
<dbReference type="AlphaFoldDB" id="A0A1D8ARM3"/>
<keyword evidence="4 5" id="KW-0648">Protein biosynthesis</keyword>
<dbReference type="Gene3D" id="1.10.286.20">
    <property type="match status" value="1"/>
</dbReference>
<dbReference type="STRING" id="1838286.Verru16b_00591"/>
<evidence type="ECO:0000313" key="8">
    <source>
        <dbReference type="Proteomes" id="UP000095228"/>
    </source>
</evidence>
<dbReference type="HAMAP" id="MF_00050">
    <property type="entry name" value="EF_Ts"/>
    <property type="match status" value="1"/>
</dbReference>
<dbReference type="InterPro" id="IPR001816">
    <property type="entry name" value="Transl_elong_EFTs/EF1B"/>
</dbReference>
<gene>
    <name evidence="5 7" type="primary">tsf</name>
    <name evidence="7" type="ORF">Verru16b_00591</name>
</gene>
<dbReference type="Gene3D" id="1.10.8.10">
    <property type="entry name" value="DNA helicase RuvA subunit, C-terminal domain"/>
    <property type="match status" value="1"/>
</dbReference>
<sequence>MATVTTSMISELREKTGAGLLDVKKALDEAQGNIEEATTILRKKLGNKIDKLASRATKEGLVHSYIHVGGKVGVLVEINCETDFVARNDDFKALCQDVSLQIAAAAPTVVRREDVPEADLAKEREIATAQMAGKPPAAVQKIVEGKLEKYYSQVCLLDQPFVKDPEGKKTIKDILSEKVGKLGENISIRRFVRFQLGA</sequence>
<dbReference type="PANTHER" id="PTHR11741">
    <property type="entry name" value="ELONGATION FACTOR TS"/>
    <property type="match status" value="1"/>
</dbReference>
<keyword evidence="5" id="KW-0963">Cytoplasm</keyword>
<dbReference type="FunFam" id="1.10.8.10:FF:000001">
    <property type="entry name" value="Elongation factor Ts"/>
    <property type="match status" value="1"/>
</dbReference>
<evidence type="ECO:0000259" key="6">
    <source>
        <dbReference type="Pfam" id="PF00889"/>
    </source>
</evidence>
<dbReference type="PROSITE" id="PS01127">
    <property type="entry name" value="EF_TS_2"/>
    <property type="match status" value="1"/>
</dbReference>
<name>A0A1D8ARM3_9BACT</name>
<dbReference type="EMBL" id="CP016094">
    <property type="protein sequence ID" value="AOS43545.1"/>
    <property type="molecule type" value="Genomic_DNA"/>
</dbReference>
<dbReference type="SUPFAM" id="SSF46934">
    <property type="entry name" value="UBA-like"/>
    <property type="match status" value="1"/>
</dbReference>
<dbReference type="PATRIC" id="fig|1838286.3.peg.599"/>
<evidence type="ECO:0000256" key="2">
    <source>
        <dbReference type="ARBA" id="ARBA00016956"/>
    </source>
</evidence>
<keyword evidence="3 5" id="KW-0251">Elongation factor</keyword>
<feature type="domain" description="Translation elongation factor EFTs/EF1B dimerisation" evidence="6">
    <location>
        <begin position="22"/>
        <end position="197"/>
    </location>
</feature>